<dbReference type="AlphaFoldDB" id="A0AAD4QU41"/>
<keyword evidence="3" id="KW-1185">Reference proteome</keyword>
<dbReference type="InterPro" id="IPR015943">
    <property type="entry name" value="WD40/YVTN_repeat-like_dom_sf"/>
</dbReference>
<dbReference type="Gene3D" id="2.130.10.10">
    <property type="entry name" value="YVTN repeat-like/Quinoprotein amine dehydrogenase"/>
    <property type="match status" value="1"/>
</dbReference>
<dbReference type="SUPFAM" id="SSF50978">
    <property type="entry name" value="WD40 repeat-like"/>
    <property type="match status" value="1"/>
</dbReference>
<evidence type="ECO:0000313" key="3">
    <source>
        <dbReference type="Proteomes" id="UP001201812"/>
    </source>
</evidence>
<name>A0AAD4QU41_9BILA</name>
<organism evidence="2 3">
    <name type="scientific">Ditylenchus destructor</name>
    <dbReference type="NCBI Taxonomy" id="166010"/>
    <lineage>
        <taxon>Eukaryota</taxon>
        <taxon>Metazoa</taxon>
        <taxon>Ecdysozoa</taxon>
        <taxon>Nematoda</taxon>
        <taxon>Chromadorea</taxon>
        <taxon>Rhabditida</taxon>
        <taxon>Tylenchina</taxon>
        <taxon>Tylenchomorpha</taxon>
        <taxon>Sphaerularioidea</taxon>
        <taxon>Anguinidae</taxon>
        <taxon>Anguininae</taxon>
        <taxon>Ditylenchus</taxon>
    </lineage>
</organism>
<evidence type="ECO:0000313" key="2">
    <source>
        <dbReference type="EMBL" id="KAI1701075.1"/>
    </source>
</evidence>
<protein>
    <submittedName>
        <fullName evidence="2">Uncharacterized protein</fullName>
    </submittedName>
</protein>
<dbReference type="InterPro" id="IPR036322">
    <property type="entry name" value="WD40_repeat_dom_sf"/>
</dbReference>
<evidence type="ECO:0000256" key="1">
    <source>
        <dbReference type="SAM" id="MobiDB-lite"/>
    </source>
</evidence>
<feature type="region of interest" description="Disordered" evidence="1">
    <location>
        <begin position="1"/>
        <end position="53"/>
    </location>
</feature>
<feature type="compositionally biased region" description="Polar residues" evidence="1">
    <location>
        <begin position="20"/>
        <end position="33"/>
    </location>
</feature>
<sequence length="418" mass="46224">MPSIKFAGEPPPVELKDAESQTNTLSVAESSTEPMERPNKRIQTEDRIEKSTGSNVEARDVLLSEDVIYMILEALKQAKEEDKYFMSLDALRKDEKLSLRKYKSVITGVGEKLPVVGLEYGSNRKVCILFGESNHDSWCMHSFGRVLVHHKGRFTSVDLPTCPTKTIFTEQNQIIIGTHSGQLLVSNRSGETLWRSSPTDNLFHTRAVTCLHWLARNQLFSAGMDGKLIISTFKSGSTLESVKSNTVTLSDLPRALKKGNVTSQRVGIVDVTVGSRQEIYLAGETGAIWTVNSTQDLSIEPISYERDGIERCTICPSTDTLILQTPVGEVKSRSPGSLQASSVKDIRTDVTFCLMSSSVIIVYNADDGLMGFDMDLGRIVMKEGMLNKVLGIAANDQDGMIALLNHNYELIFYEVVSE</sequence>
<comment type="caution">
    <text evidence="2">The sequence shown here is derived from an EMBL/GenBank/DDBJ whole genome shotgun (WGS) entry which is preliminary data.</text>
</comment>
<reference evidence="2" key="1">
    <citation type="submission" date="2022-01" db="EMBL/GenBank/DDBJ databases">
        <title>Genome Sequence Resource for Two Populations of Ditylenchus destructor, the Migratory Endoparasitic Phytonematode.</title>
        <authorList>
            <person name="Zhang H."/>
            <person name="Lin R."/>
            <person name="Xie B."/>
        </authorList>
    </citation>
    <scope>NUCLEOTIDE SEQUENCE</scope>
    <source>
        <strain evidence="2">BazhouSP</strain>
    </source>
</reference>
<proteinExistence type="predicted"/>
<dbReference type="EMBL" id="JAKKPZ010000127">
    <property type="protein sequence ID" value="KAI1701075.1"/>
    <property type="molecule type" value="Genomic_DNA"/>
</dbReference>
<feature type="compositionally biased region" description="Basic and acidic residues" evidence="1">
    <location>
        <begin position="34"/>
        <end position="50"/>
    </location>
</feature>
<accession>A0AAD4QU41</accession>
<gene>
    <name evidence="2" type="ORF">DdX_16305</name>
</gene>
<dbReference type="Proteomes" id="UP001201812">
    <property type="component" value="Unassembled WGS sequence"/>
</dbReference>